<evidence type="ECO:0000313" key="2">
    <source>
        <dbReference type="Proteomes" id="UP001344888"/>
    </source>
</evidence>
<dbReference type="Proteomes" id="UP001344888">
    <property type="component" value="Unassembled WGS sequence"/>
</dbReference>
<gene>
    <name evidence="1" type="ORF">P9B03_08675</name>
</gene>
<sequence length="106" mass="12271">MRLAEVLEVNTEGFIVDNHVANVDEEGNILDEEKQSFILRPVEGLLLYKPRYNFDKELWEEGITEQELADLEEQARLASLIPTTEQIQESELEIKILTLLVEMEVI</sequence>
<dbReference type="AlphaFoldDB" id="A0AAW9NW71"/>
<dbReference type="EMBL" id="JARSFG010000012">
    <property type="protein sequence ID" value="MEC1178553.1"/>
    <property type="molecule type" value="Genomic_DNA"/>
</dbReference>
<organism evidence="1 2">
    <name type="scientific">Metasolibacillus meyeri</name>
    <dbReference type="NCBI Taxonomy" id="1071052"/>
    <lineage>
        <taxon>Bacteria</taxon>
        <taxon>Bacillati</taxon>
        <taxon>Bacillota</taxon>
        <taxon>Bacilli</taxon>
        <taxon>Bacillales</taxon>
        <taxon>Caryophanaceae</taxon>
        <taxon>Metasolibacillus</taxon>
    </lineage>
</organism>
<name>A0AAW9NW71_9BACL</name>
<accession>A0AAW9NW71</accession>
<protein>
    <submittedName>
        <fullName evidence="1">Uncharacterized protein</fullName>
    </submittedName>
</protein>
<comment type="caution">
    <text evidence="1">The sequence shown here is derived from an EMBL/GenBank/DDBJ whole genome shotgun (WGS) entry which is preliminary data.</text>
</comment>
<evidence type="ECO:0000313" key="1">
    <source>
        <dbReference type="EMBL" id="MEC1178553.1"/>
    </source>
</evidence>
<proteinExistence type="predicted"/>
<keyword evidence="2" id="KW-1185">Reference proteome</keyword>
<dbReference type="RefSeq" id="WP_326123047.1">
    <property type="nucleotide sequence ID" value="NZ_JARSFG010000012.1"/>
</dbReference>
<reference evidence="1 2" key="1">
    <citation type="submission" date="2023-03" db="EMBL/GenBank/DDBJ databases">
        <title>Bacillus Genome Sequencing.</title>
        <authorList>
            <person name="Dunlap C."/>
        </authorList>
    </citation>
    <scope>NUCLEOTIDE SEQUENCE [LARGE SCALE GENOMIC DNA]</scope>
    <source>
        <strain evidence="1 2">B-59205</strain>
    </source>
</reference>